<feature type="non-terminal residue" evidence="1">
    <location>
        <position position="332"/>
    </location>
</feature>
<organism evidence="1 2">
    <name type="scientific">Leptidea sinapis</name>
    <dbReference type="NCBI Taxonomy" id="189913"/>
    <lineage>
        <taxon>Eukaryota</taxon>
        <taxon>Metazoa</taxon>
        <taxon>Ecdysozoa</taxon>
        <taxon>Arthropoda</taxon>
        <taxon>Hexapoda</taxon>
        <taxon>Insecta</taxon>
        <taxon>Pterygota</taxon>
        <taxon>Neoptera</taxon>
        <taxon>Endopterygota</taxon>
        <taxon>Lepidoptera</taxon>
        <taxon>Glossata</taxon>
        <taxon>Ditrysia</taxon>
        <taxon>Papilionoidea</taxon>
        <taxon>Pieridae</taxon>
        <taxon>Dismorphiinae</taxon>
        <taxon>Leptidea</taxon>
    </lineage>
</organism>
<sequence length="332" mass="38018">MSDNVLDFNKEVGSSESNTFRLKKLKSYYQSGKEMEAVSLNNELVDKVMTNYVIAKEIISNLSWQEKLRCKRVCSTWYSAVKALKREQLSPADFTVEFKHKADKTQMTIQKSCQFCTEPLIVFMFTNISGFSKAVKCKNIFPCPCHIPCDYEHLVLDVVHQSTCQPKDCMLGIKSSYISYMPLPKSITKDFTLTHLEENPVTAGLYIPVIPNIKSHIIKLKCNTTLQHDFCSAIDTILTDQVIKGLVVFVTDKHLLNTVEDIVFLNYVKEVKHRMEQELFREAFPDTRIIGCYGNGELGVNHPERPVPEWPINKRSRLYSGPQFGVIYSYST</sequence>
<name>A0A5E4R1K2_9NEOP</name>
<accession>A0A5E4R1K2</accession>
<evidence type="ECO:0008006" key="3">
    <source>
        <dbReference type="Google" id="ProtNLM"/>
    </source>
</evidence>
<reference evidence="1 2" key="1">
    <citation type="submission" date="2017-07" db="EMBL/GenBank/DDBJ databases">
        <authorList>
            <person name="Talla V."/>
            <person name="Backstrom N."/>
        </authorList>
    </citation>
    <scope>NUCLEOTIDE SEQUENCE [LARGE SCALE GENOMIC DNA]</scope>
</reference>
<dbReference type="AlphaFoldDB" id="A0A5E4R1K2"/>
<proteinExistence type="predicted"/>
<dbReference type="Proteomes" id="UP000324832">
    <property type="component" value="Unassembled WGS sequence"/>
</dbReference>
<keyword evidence="2" id="KW-1185">Reference proteome</keyword>
<dbReference type="EMBL" id="FZQP02006665">
    <property type="protein sequence ID" value="VVD03194.1"/>
    <property type="molecule type" value="Genomic_DNA"/>
</dbReference>
<gene>
    <name evidence="1" type="ORF">LSINAPIS_LOCUS13233</name>
</gene>
<evidence type="ECO:0000313" key="1">
    <source>
        <dbReference type="EMBL" id="VVD03194.1"/>
    </source>
</evidence>
<protein>
    <recommendedName>
        <fullName evidence="3">F-box domain-containing protein</fullName>
    </recommendedName>
</protein>
<evidence type="ECO:0000313" key="2">
    <source>
        <dbReference type="Proteomes" id="UP000324832"/>
    </source>
</evidence>